<dbReference type="AlphaFoldDB" id="A0A7M5XIQ1"/>
<accession>A0A7M5XIQ1</accession>
<dbReference type="PANTHER" id="PTHR13225:SF3">
    <property type="entry name" value="UPF0489 PROTEIN C5ORF22"/>
    <property type="match status" value="1"/>
</dbReference>
<proteinExistence type="inferred from homology"/>
<dbReference type="Proteomes" id="UP000594262">
    <property type="component" value="Unplaced"/>
</dbReference>
<sequence length="446" mass="51915">MEKKAGDVKIAIVDQHQEVIPHWYQAIKDGKIASSTNTLIHFDGHSDMATPENYEIIEQTLMQPNEKRHKSKSYLLPLMQANDRFITSAVLTGLIDRVIWVQPDWLRKDTVEIQVGYIGETTNVQDPEKSKTACMCVKEIRKLKKQREHKETHRKEELACFYLTEALHNQTQMVPQKSCHKVHPLKYFVFSERNFMRYFRSRSLKPGHVFIDIDEDYFGVEGGVQKMIDGGIPMDVIYITDEVIPQIYCPNSIMAEKGLNTALQNMFHELYLSDKRSESLIEDVVMKHTKKYFCEKQDNTFVHLFISYIQTQSTKQVLKALSSTKYCLFNSLQLRDELLGTKNDFALCHGTIFPNDTLNKIYVDSKTGIETRRDNLSKMLDFIYASTQPRLITIARSLRDGYVPREQQRFIERNVRKAVDQTLRKVKMTSETIFDENLVFGEKGWV</sequence>
<dbReference type="Pfam" id="PF12640">
    <property type="entry name" value="UPF0489"/>
    <property type="match status" value="1"/>
</dbReference>
<dbReference type="EnsemblMetazoa" id="CLYHEMT023616.1">
    <property type="protein sequence ID" value="CLYHEMP023616.1"/>
    <property type="gene ID" value="CLYHEMG023616"/>
</dbReference>
<protein>
    <submittedName>
        <fullName evidence="2">Uncharacterized protein</fullName>
    </submittedName>
</protein>
<evidence type="ECO:0000313" key="2">
    <source>
        <dbReference type="EnsemblMetazoa" id="CLYHEMP023616.1"/>
    </source>
</evidence>
<keyword evidence="3" id="KW-1185">Reference proteome</keyword>
<reference evidence="2" key="1">
    <citation type="submission" date="2021-01" db="UniProtKB">
        <authorList>
            <consortium name="EnsemblMetazoa"/>
        </authorList>
    </citation>
    <scope>IDENTIFICATION</scope>
</reference>
<comment type="similarity">
    <text evidence="1">Belongs to the UPF0489 family.</text>
</comment>
<evidence type="ECO:0000256" key="1">
    <source>
        <dbReference type="ARBA" id="ARBA00007099"/>
    </source>
</evidence>
<dbReference type="PANTHER" id="PTHR13225">
    <property type="entry name" value="MISEXPRESSION SUPPRESSOR OF RAS 6"/>
    <property type="match status" value="1"/>
</dbReference>
<dbReference type="InterPro" id="IPR024131">
    <property type="entry name" value="UPF0489"/>
</dbReference>
<organism evidence="2 3">
    <name type="scientific">Clytia hemisphaerica</name>
    <dbReference type="NCBI Taxonomy" id="252671"/>
    <lineage>
        <taxon>Eukaryota</taxon>
        <taxon>Metazoa</taxon>
        <taxon>Cnidaria</taxon>
        <taxon>Hydrozoa</taxon>
        <taxon>Hydroidolina</taxon>
        <taxon>Leptothecata</taxon>
        <taxon>Obeliida</taxon>
        <taxon>Clytiidae</taxon>
        <taxon>Clytia</taxon>
    </lineage>
</organism>
<evidence type="ECO:0000313" key="3">
    <source>
        <dbReference type="Proteomes" id="UP000594262"/>
    </source>
</evidence>
<name>A0A7M5XIQ1_9CNID</name>
<dbReference type="OrthoDB" id="418142at2759"/>